<reference evidence="1 2" key="1">
    <citation type="journal article" date="2017" name="Front. Microbiol.">
        <title>New Insights into the Diversity of the Genus Faecalibacterium.</title>
        <authorList>
            <person name="Benevides L."/>
            <person name="Burman S."/>
            <person name="Martin R."/>
            <person name="Robert V."/>
            <person name="Thomas M."/>
            <person name="Miquel S."/>
            <person name="Chain F."/>
            <person name="Sokol H."/>
            <person name="Bermudez-Humaran L.G."/>
            <person name="Morrison M."/>
            <person name="Langella P."/>
            <person name="Azevedo V.A."/>
            <person name="Chatel J.M."/>
            <person name="Soares S."/>
        </authorList>
    </citation>
    <scope>NUCLEOTIDE SEQUENCE [LARGE SCALE GENOMIC DNA]</scope>
    <source>
        <strain evidence="2">CNCM I-4541</strain>
    </source>
</reference>
<dbReference type="Proteomes" id="UP000220959">
    <property type="component" value="Unassembled WGS sequence"/>
</dbReference>
<sequence length="90" mass="10527">MLEVKYSTKFKKDLKTCQKRHCNMTLLQQVINVLAAPAVLPPKNKDHCLTGSYVPHRECRIQPDWLLIYYQTDTELYLYRTGTHADLFGL</sequence>
<name>A0ACC9CZ25_9FIRM</name>
<gene>
    <name evidence="1" type="ORF">CGS49_07775</name>
</gene>
<evidence type="ECO:0000313" key="2">
    <source>
        <dbReference type="Proteomes" id="UP000220959"/>
    </source>
</evidence>
<evidence type="ECO:0000313" key="1">
    <source>
        <dbReference type="EMBL" id="PDX61062.1"/>
    </source>
</evidence>
<accession>A0ACC9CZ25</accession>
<comment type="caution">
    <text evidence="1">The sequence shown here is derived from an EMBL/GenBank/DDBJ whole genome shotgun (WGS) entry which is preliminary data.</text>
</comment>
<protein>
    <submittedName>
        <fullName evidence="1">Type II toxin-antitoxin system mRNA interferase toxin, RelE/StbE family</fullName>
    </submittedName>
</protein>
<organism evidence="1 2">
    <name type="scientific">Faecalibacterium langellae</name>
    <dbReference type="NCBI Taxonomy" id="3435293"/>
    <lineage>
        <taxon>Bacteria</taxon>
        <taxon>Bacillati</taxon>
        <taxon>Bacillota</taxon>
        <taxon>Clostridia</taxon>
        <taxon>Eubacteriales</taxon>
        <taxon>Oscillospiraceae</taxon>
        <taxon>Faecalibacterium</taxon>
    </lineage>
</organism>
<dbReference type="EMBL" id="NMTR01000019">
    <property type="protein sequence ID" value="PDX61062.1"/>
    <property type="molecule type" value="Genomic_DNA"/>
</dbReference>
<proteinExistence type="predicted"/>
<keyword evidence="2" id="KW-1185">Reference proteome</keyword>